<keyword evidence="4" id="KW-1185">Reference proteome</keyword>
<dbReference type="Proteomes" id="UP001432322">
    <property type="component" value="Unassembled WGS sequence"/>
</dbReference>
<feature type="compositionally biased region" description="Low complexity" evidence="1">
    <location>
        <begin position="15"/>
        <end position="28"/>
    </location>
</feature>
<evidence type="ECO:0000313" key="3">
    <source>
        <dbReference type="EMBL" id="GMT26833.1"/>
    </source>
</evidence>
<feature type="non-terminal residue" evidence="2">
    <location>
        <position position="1"/>
    </location>
</feature>
<feature type="region of interest" description="Disordered" evidence="1">
    <location>
        <begin position="1"/>
        <end position="39"/>
    </location>
</feature>
<gene>
    <name evidence="2" type="ORF">PFISCL1PPCAC_18129</name>
    <name evidence="3" type="ORF">PFISCL1PPCAC_18130</name>
</gene>
<proteinExistence type="predicted"/>
<evidence type="ECO:0000313" key="4">
    <source>
        <dbReference type="Proteomes" id="UP001432322"/>
    </source>
</evidence>
<protein>
    <submittedName>
        <fullName evidence="2">Uncharacterized protein</fullName>
    </submittedName>
</protein>
<dbReference type="EMBL" id="BTSY01000005">
    <property type="protein sequence ID" value="GMT26833.1"/>
    <property type="molecule type" value="Genomic_DNA"/>
</dbReference>
<comment type="caution">
    <text evidence="2">The sequence shown here is derived from an EMBL/GenBank/DDBJ whole genome shotgun (WGS) entry which is preliminary data.</text>
</comment>
<organism evidence="2 4">
    <name type="scientific">Pristionchus fissidentatus</name>
    <dbReference type="NCBI Taxonomy" id="1538716"/>
    <lineage>
        <taxon>Eukaryota</taxon>
        <taxon>Metazoa</taxon>
        <taxon>Ecdysozoa</taxon>
        <taxon>Nematoda</taxon>
        <taxon>Chromadorea</taxon>
        <taxon>Rhabditida</taxon>
        <taxon>Rhabditina</taxon>
        <taxon>Diplogasteromorpha</taxon>
        <taxon>Diplogasteroidea</taxon>
        <taxon>Neodiplogasteridae</taxon>
        <taxon>Pristionchus</taxon>
    </lineage>
</organism>
<evidence type="ECO:0000313" key="2">
    <source>
        <dbReference type="EMBL" id="GMT26832.1"/>
    </source>
</evidence>
<name>A0AAV5W9X2_9BILA</name>
<dbReference type="AlphaFoldDB" id="A0AAV5W9X2"/>
<sequence>QGSTDDILVRSLTNSRQSSRQPSPTRQTNPPYPMSASEMVPINVHAHIIRPPYPMGGSTSSVMETR</sequence>
<evidence type="ECO:0000256" key="1">
    <source>
        <dbReference type="SAM" id="MobiDB-lite"/>
    </source>
</evidence>
<feature type="non-terminal residue" evidence="2">
    <location>
        <position position="66"/>
    </location>
</feature>
<accession>A0AAV5W9X2</accession>
<dbReference type="EMBL" id="BTSY01000005">
    <property type="protein sequence ID" value="GMT26832.1"/>
    <property type="molecule type" value="Genomic_DNA"/>
</dbReference>
<reference evidence="2" key="1">
    <citation type="submission" date="2023-10" db="EMBL/GenBank/DDBJ databases">
        <title>Genome assembly of Pristionchus species.</title>
        <authorList>
            <person name="Yoshida K."/>
            <person name="Sommer R.J."/>
        </authorList>
    </citation>
    <scope>NUCLEOTIDE SEQUENCE</scope>
    <source>
        <strain evidence="2">RS5133</strain>
    </source>
</reference>